<sequence>MLDEAKRILADLIAFPTVSVDSNLEMVAYIAAYLEDVGARVEIWHDPTGAKANLFATLGPEVDGGLVLSGHCDVVPVVDQDWASDPFDMVERDGRLYGRGTCDMKGFLAASLAMAPRFAATPRSRPIHYAFTYDEETGCVGAGHLAQSLARYDLRPAMAIVGEPTMMQVIDGHKGCFEYTTRFRGLEGHGSAPDLGVNAVEYAVRYTAKLLELREALKARAPQDGPFDPPWTTLNIGALNGGKVHNVIPPKAQLDWEMRPVQPSDAVFVKEQIADFVEKELLPAMQRGCPGAGIETEVIGEVAGLEPVKQNATKDLLMRLTGANSSGLVPFGTEAGIFQQLGMDVVVCGPGSIEQAHKANEFLDIDQLSRCLDLLLQVNDTFAVS</sequence>
<dbReference type="NCBIfam" id="TIGR01892">
    <property type="entry name" value="AcOrn-deacetyl"/>
    <property type="match status" value="1"/>
</dbReference>
<keyword evidence="2 5" id="KW-0378">Hydrolase</keyword>
<dbReference type="EMBL" id="FXXP01000003">
    <property type="protein sequence ID" value="SMX29574.1"/>
    <property type="molecule type" value="Genomic_DNA"/>
</dbReference>
<evidence type="ECO:0000313" key="6">
    <source>
        <dbReference type="Proteomes" id="UP000225972"/>
    </source>
</evidence>
<keyword evidence="1" id="KW-0479">Metal-binding</keyword>
<dbReference type="OrthoDB" id="9809784at2"/>
<proteinExistence type="predicted"/>
<evidence type="ECO:0000313" key="5">
    <source>
        <dbReference type="EMBL" id="SMX29574.1"/>
    </source>
</evidence>
<dbReference type="EC" id="3.5.1.16" evidence="5"/>
<protein>
    <submittedName>
        <fullName evidence="5">Acetylornithine deacetylase</fullName>
        <ecNumber evidence="5">3.5.1.16</ecNumber>
    </submittedName>
</protein>
<dbReference type="InterPro" id="IPR050072">
    <property type="entry name" value="Peptidase_M20A"/>
</dbReference>
<dbReference type="NCBIfam" id="NF005710">
    <property type="entry name" value="PRK07522.1"/>
    <property type="match status" value="1"/>
</dbReference>
<dbReference type="GO" id="GO:0008777">
    <property type="term" value="F:acetylornithine deacetylase activity"/>
    <property type="evidence" value="ECO:0007669"/>
    <property type="project" value="UniProtKB-EC"/>
</dbReference>
<dbReference type="SUPFAM" id="SSF55031">
    <property type="entry name" value="Bacterial exopeptidase dimerisation domain"/>
    <property type="match status" value="1"/>
</dbReference>
<reference evidence="6" key="1">
    <citation type="submission" date="2017-05" db="EMBL/GenBank/DDBJ databases">
        <authorList>
            <person name="Rodrigo-Torres L."/>
            <person name="Arahal R. D."/>
            <person name="Lucena T."/>
        </authorList>
    </citation>
    <scope>NUCLEOTIDE SEQUENCE [LARGE SCALE GENOMIC DNA]</scope>
    <source>
        <strain evidence="6">CECT 8649</strain>
    </source>
</reference>
<dbReference type="AlphaFoldDB" id="A0A238JH85"/>
<dbReference type="RefSeq" id="WP_099247998.1">
    <property type="nucleotide sequence ID" value="NZ_FXXP01000003.1"/>
</dbReference>
<gene>
    <name evidence="5" type="primary">argE_2</name>
    <name evidence="5" type="ORF">TRP8649_03711</name>
</gene>
<accession>A0A238JH85</accession>
<dbReference type="PANTHER" id="PTHR43808:SF31">
    <property type="entry name" value="N-ACETYL-L-CITRULLINE DEACETYLASE"/>
    <property type="match status" value="1"/>
</dbReference>
<dbReference type="GO" id="GO:0046872">
    <property type="term" value="F:metal ion binding"/>
    <property type="evidence" value="ECO:0007669"/>
    <property type="project" value="UniProtKB-KW"/>
</dbReference>
<organism evidence="5 6">
    <name type="scientific">Pelagimonas phthalicica</name>
    <dbReference type="NCBI Taxonomy" id="1037362"/>
    <lineage>
        <taxon>Bacteria</taxon>
        <taxon>Pseudomonadati</taxon>
        <taxon>Pseudomonadota</taxon>
        <taxon>Alphaproteobacteria</taxon>
        <taxon>Rhodobacterales</taxon>
        <taxon>Roseobacteraceae</taxon>
        <taxon>Pelagimonas</taxon>
    </lineage>
</organism>
<dbReference type="InterPro" id="IPR036264">
    <property type="entry name" value="Bact_exopeptidase_dim_dom"/>
</dbReference>
<dbReference type="InterPro" id="IPR011650">
    <property type="entry name" value="Peptidase_M20_dimer"/>
</dbReference>
<evidence type="ECO:0000256" key="2">
    <source>
        <dbReference type="ARBA" id="ARBA00022801"/>
    </source>
</evidence>
<name>A0A238JH85_9RHOB</name>
<dbReference type="PANTHER" id="PTHR43808">
    <property type="entry name" value="ACETYLORNITHINE DEACETYLASE"/>
    <property type="match status" value="1"/>
</dbReference>
<evidence type="ECO:0000256" key="3">
    <source>
        <dbReference type="ARBA" id="ARBA00023285"/>
    </source>
</evidence>
<dbReference type="Proteomes" id="UP000225972">
    <property type="component" value="Unassembled WGS sequence"/>
</dbReference>
<dbReference type="InterPro" id="IPR010169">
    <property type="entry name" value="AcOrn-deacetyl"/>
</dbReference>
<dbReference type="CDD" id="cd03894">
    <property type="entry name" value="M20_ArgE"/>
    <property type="match status" value="1"/>
</dbReference>
<dbReference type="Pfam" id="PF07687">
    <property type="entry name" value="M20_dimer"/>
    <property type="match status" value="1"/>
</dbReference>
<dbReference type="SUPFAM" id="SSF53187">
    <property type="entry name" value="Zn-dependent exopeptidases"/>
    <property type="match status" value="1"/>
</dbReference>
<keyword evidence="6" id="KW-1185">Reference proteome</keyword>
<evidence type="ECO:0000256" key="1">
    <source>
        <dbReference type="ARBA" id="ARBA00022723"/>
    </source>
</evidence>
<keyword evidence="3" id="KW-0170">Cobalt</keyword>
<dbReference type="Gene3D" id="3.30.70.360">
    <property type="match status" value="1"/>
</dbReference>
<dbReference type="GO" id="GO:0006526">
    <property type="term" value="P:L-arginine biosynthetic process"/>
    <property type="evidence" value="ECO:0007669"/>
    <property type="project" value="InterPro"/>
</dbReference>
<feature type="domain" description="Peptidase M20 dimerisation" evidence="4">
    <location>
        <begin position="172"/>
        <end position="282"/>
    </location>
</feature>
<dbReference type="Pfam" id="PF01546">
    <property type="entry name" value="Peptidase_M20"/>
    <property type="match status" value="1"/>
</dbReference>
<dbReference type="InterPro" id="IPR002933">
    <property type="entry name" value="Peptidase_M20"/>
</dbReference>
<evidence type="ECO:0000259" key="4">
    <source>
        <dbReference type="Pfam" id="PF07687"/>
    </source>
</evidence>
<dbReference type="Gene3D" id="3.40.630.10">
    <property type="entry name" value="Zn peptidases"/>
    <property type="match status" value="1"/>
</dbReference>